<feature type="transmembrane region" description="Helical" evidence="1">
    <location>
        <begin position="23"/>
        <end position="43"/>
    </location>
</feature>
<keyword evidence="1" id="KW-0812">Transmembrane</keyword>
<organism evidence="4">
    <name type="scientific">Brugia pahangi</name>
    <name type="common">Filarial nematode worm</name>
    <dbReference type="NCBI Taxonomy" id="6280"/>
    <lineage>
        <taxon>Eukaryota</taxon>
        <taxon>Metazoa</taxon>
        <taxon>Ecdysozoa</taxon>
        <taxon>Nematoda</taxon>
        <taxon>Chromadorea</taxon>
        <taxon>Rhabditida</taxon>
        <taxon>Spirurina</taxon>
        <taxon>Spiruromorpha</taxon>
        <taxon>Filarioidea</taxon>
        <taxon>Onchocercidae</taxon>
        <taxon>Brugia</taxon>
    </lineage>
</organism>
<name>A0A0N4TH17_BRUPA</name>
<accession>A0A0N4TH17</accession>
<dbReference type="EMBL" id="UZAD01008513">
    <property type="protein sequence ID" value="VDN88656.1"/>
    <property type="molecule type" value="Genomic_DNA"/>
</dbReference>
<keyword evidence="1" id="KW-0472">Membrane</keyword>
<dbReference type="WBParaSite" id="BPAG_0000750501-mRNA-1">
    <property type="protein sequence ID" value="BPAG_0000750501-mRNA-1"/>
    <property type="gene ID" value="BPAG_0000750501"/>
</dbReference>
<evidence type="ECO:0000313" key="3">
    <source>
        <dbReference type="Proteomes" id="UP000278627"/>
    </source>
</evidence>
<dbReference type="AlphaFoldDB" id="A0A0N4TH17"/>
<gene>
    <name evidence="2" type="ORF">BPAG_LOCUS7470</name>
</gene>
<reference evidence="2 3" key="2">
    <citation type="submission" date="2018-11" db="EMBL/GenBank/DDBJ databases">
        <authorList>
            <consortium name="Pathogen Informatics"/>
        </authorList>
    </citation>
    <scope>NUCLEOTIDE SEQUENCE [LARGE SCALE GENOMIC DNA]</scope>
</reference>
<reference evidence="4" key="1">
    <citation type="submission" date="2017-02" db="UniProtKB">
        <authorList>
            <consortium name="WormBaseParasite"/>
        </authorList>
    </citation>
    <scope>IDENTIFICATION</scope>
</reference>
<dbReference type="Proteomes" id="UP000278627">
    <property type="component" value="Unassembled WGS sequence"/>
</dbReference>
<evidence type="ECO:0000313" key="4">
    <source>
        <dbReference type="WBParaSite" id="BPAG_0000750501-mRNA-1"/>
    </source>
</evidence>
<protein>
    <submittedName>
        <fullName evidence="2 4">Uncharacterized protein</fullName>
    </submittedName>
</protein>
<evidence type="ECO:0000256" key="1">
    <source>
        <dbReference type="SAM" id="Phobius"/>
    </source>
</evidence>
<proteinExistence type="predicted"/>
<evidence type="ECO:0000313" key="2">
    <source>
        <dbReference type="EMBL" id="VDN88656.1"/>
    </source>
</evidence>
<sequence>MYISLFFFRVVPVFVNVDHHWHLYWKLPVLLLLLHIQAFRVILTRPKILKIIMAGRMVVI</sequence>
<keyword evidence="3" id="KW-1185">Reference proteome</keyword>
<keyword evidence="1" id="KW-1133">Transmembrane helix</keyword>